<gene>
    <name evidence="10" type="primary">ilvN</name>
    <name evidence="10" type="ORF">ERS008529_01502</name>
    <name evidence="11" type="ORF">ERS137968_02603</name>
</gene>
<evidence type="ECO:0000256" key="8">
    <source>
        <dbReference type="ARBA" id="ARBA00048670"/>
    </source>
</evidence>
<dbReference type="UniPathway" id="UPA00047">
    <property type="reaction ID" value="UER00055"/>
</dbReference>
<dbReference type="STRING" id="1288385.ERS137968_02603"/>
<dbReference type="PANTHER" id="PTHR30239:SF4">
    <property type="entry name" value="ACETOLACTATE SYNTHASE ISOZYME 1 SMALL SUBUNIT"/>
    <property type="match status" value="1"/>
</dbReference>
<dbReference type="EMBL" id="CWJL01000012">
    <property type="protein sequence ID" value="CRY67525.1"/>
    <property type="molecule type" value="Genomic_DNA"/>
</dbReference>
<dbReference type="GO" id="GO:0005829">
    <property type="term" value="C:cytosol"/>
    <property type="evidence" value="ECO:0007669"/>
    <property type="project" value="TreeGrafter"/>
</dbReference>
<dbReference type="PROSITE" id="PS51671">
    <property type="entry name" value="ACT"/>
    <property type="match status" value="1"/>
</dbReference>
<accession>A0A0T9PBG7</accession>
<name>A0A0T9PBG7_9GAMM</name>
<dbReference type="PANTHER" id="PTHR30239">
    <property type="entry name" value="ACETOLACTATE SYNTHASE SMALL SUBUNIT"/>
    <property type="match status" value="1"/>
</dbReference>
<dbReference type="AlphaFoldDB" id="A0A0T9PBG7"/>
<keyword evidence="12" id="KW-1185">Reference proteome</keyword>
<evidence type="ECO:0000256" key="2">
    <source>
        <dbReference type="ARBA" id="ARBA00005025"/>
    </source>
</evidence>
<reference evidence="11 12" key="3">
    <citation type="submission" date="2015-03" db="EMBL/GenBank/DDBJ databases">
        <authorList>
            <consortium name="Pathogen Informatics"/>
            <person name="Murphy D."/>
        </authorList>
    </citation>
    <scope>NUCLEOTIDE SEQUENCE [LARGE SCALE GENOMIC DNA]</scope>
    <source>
        <strain evidence="11">Type strain: CIP110230</strain>
        <strain evidence="12">type strain: CIP110230</strain>
    </source>
</reference>
<dbReference type="InterPro" id="IPR039557">
    <property type="entry name" value="AHAS_ACT"/>
</dbReference>
<evidence type="ECO:0000256" key="4">
    <source>
        <dbReference type="ARBA" id="ARBA00011744"/>
    </source>
</evidence>
<dbReference type="InterPro" id="IPR054480">
    <property type="entry name" value="AHAS_small-like_ACT"/>
</dbReference>
<dbReference type="GO" id="GO:0009099">
    <property type="term" value="P:L-valine biosynthetic process"/>
    <property type="evidence" value="ECO:0007669"/>
    <property type="project" value="UniProtKB-UniPathway"/>
</dbReference>
<dbReference type="Proteomes" id="UP000044625">
    <property type="component" value="Unassembled WGS sequence"/>
</dbReference>
<comment type="subunit">
    <text evidence="4">Dimer of large and small chains.</text>
</comment>
<dbReference type="NCBIfam" id="NF006036">
    <property type="entry name" value="PRK08178.1"/>
    <property type="match status" value="1"/>
</dbReference>
<dbReference type="EMBL" id="CQAZ01000011">
    <property type="protein sequence ID" value="CNH54441.1"/>
    <property type="molecule type" value="Genomic_DNA"/>
</dbReference>
<comment type="catalytic activity">
    <reaction evidence="8">
        <text>2 pyruvate + H(+) = (2S)-2-acetolactate + CO2</text>
        <dbReference type="Rhea" id="RHEA:25249"/>
        <dbReference type="ChEBI" id="CHEBI:15361"/>
        <dbReference type="ChEBI" id="CHEBI:15378"/>
        <dbReference type="ChEBI" id="CHEBI:16526"/>
        <dbReference type="ChEBI" id="CHEBI:58476"/>
        <dbReference type="EC" id="2.2.1.6"/>
    </reaction>
</comment>
<dbReference type="CDD" id="cd04878">
    <property type="entry name" value="ACT_AHAS"/>
    <property type="match status" value="1"/>
</dbReference>
<evidence type="ECO:0000313" key="12">
    <source>
        <dbReference type="Proteomes" id="UP000044625"/>
    </source>
</evidence>
<comment type="pathway">
    <text evidence="1">Amino-acid biosynthesis; L-isoleucine biosynthesis; L-isoleucine from 2-oxobutanoate: step 1/4.</text>
</comment>
<sequence length="110" mass="12384">MTSLPMADQPTLGLQTTARVALLLTVRNHPGVMSHICGLFARRAFNVEGILCMPLAGGEESRIWLQVLDDQRLLQMISQLEKLEDVLQVRRFGSEIPIFNQVEDLIANQR</sequence>
<proteinExistence type="inferred from homology"/>
<reference evidence="10" key="1">
    <citation type="submission" date="2015-03" db="EMBL/GenBank/DDBJ databases">
        <authorList>
            <person name="Murphy D."/>
        </authorList>
    </citation>
    <scope>NUCLEOTIDE SEQUENCE [LARGE SCALE GENOMIC DNA]</scope>
    <source>
        <strain evidence="10">A125KOH2</strain>
    </source>
</reference>
<dbReference type="GO" id="GO:0009097">
    <property type="term" value="P:isoleucine biosynthetic process"/>
    <property type="evidence" value="ECO:0007669"/>
    <property type="project" value="UniProtKB-UniPathway"/>
</dbReference>
<dbReference type="Proteomes" id="UP000045840">
    <property type="component" value="Unassembled WGS sequence"/>
</dbReference>
<keyword evidence="6" id="KW-0028">Amino-acid biosynthesis</keyword>
<dbReference type="UniPathway" id="UPA00049">
    <property type="reaction ID" value="UER00059"/>
</dbReference>
<dbReference type="InterPro" id="IPR002912">
    <property type="entry name" value="ACT_dom"/>
</dbReference>
<evidence type="ECO:0000256" key="7">
    <source>
        <dbReference type="ARBA" id="ARBA00023304"/>
    </source>
</evidence>
<evidence type="ECO:0000256" key="3">
    <source>
        <dbReference type="ARBA" id="ARBA00006341"/>
    </source>
</evidence>
<comment type="similarity">
    <text evidence="3">Belongs to the acetolactate synthase small subunit family.</text>
</comment>
<reference evidence="13" key="2">
    <citation type="submission" date="2015-03" db="EMBL/GenBank/DDBJ databases">
        <authorList>
            <consortium name="Pathogen Informatics"/>
        </authorList>
    </citation>
    <scope>NUCLEOTIDE SEQUENCE [LARGE SCALE GENOMIC DNA]</scope>
    <source>
        <strain evidence="13">A125KOH2</strain>
    </source>
</reference>
<dbReference type="SUPFAM" id="SSF55021">
    <property type="entry name" value="ACT-like"/>
    <property type="match status" value="1"/>
</dbReference>
<evidence type="ECO:0000313" key="11">
    <source>
        <dbReference type="EMBL" id="CRY67525.1"/>
    </source>
</evidence>
<dbReference type="Pfam" id="PF22629">
    <property type="entry name" value="ACT_AHAS_ss"/>
    <property type="match status" value="1"/>
</dbReference>
<dbReference type="InterPro" id="IPR045865">
    <property type="entry name" value="ACT-like_dom_sf"/>
</dbReference>
<evidence type="ECO:0000259" key="9">
    <source>
        <dbReference type="PROSITE" id="PS51671"/>
    </source>
</evidence>
<dbReference type="EC" id="2.2.1.6" evidence="5"/>
<dbReference type="Gene3D" id="3.30.70.260">
    <property type="match status" value="1"/>
</dbReference>
<evidence type="ECO:0000313" key="10">
    <source>
        <dbReference type="EMBL" id="CNH54441.1"/>
    </source>
</evidence>
<comment type="pathway">
    <text evidence="2">Amino-acid biosynthesis; L-valine biosynthesis; L-valine from pyruvate: step 1/4.</text>
</comment>
<organism evidence="10 13">
    <name type="scientific">Yersinia pekkanenii</name>
    <dbReference type="NCBI Taxonomy" id="1288385"/>
    <lineage>
        <taxon>Bacteria</taxon>
        <taxon>Pseudomonadati</taxon>
        <taxon>Pseudomonadota</taxon>
        <taxon>Gammaproteobacteria</taxon>
        <taxon>Enterobacterales</taxon>
        <taxon>Yersiniaceae</taxon>
        <taxon>Yersinia</taxon>
    </lineage>
</organism>
<keyword evidence="10" id="KW-0808">Transferase</keyword>
<evidence type="ECO:0000256" key="1">
    <source>
        <dbReference type="ARBA" id="ARBA00004974"/>
    </source>
</evidence>
<dbReference type="GO" id="GO:0003984">
    <property type="term" value="F:acetolactate synthase activity"/>
    <property type="evidence" value="ECO:0007669"/>
    <property type="project" value="UniProtKB-EC"/>
</dbReference>
<dbReference type="InterPro" id="IPR004789">
    <property type="entry name" value="Acetalactate_synth_ssu"/>
</dbReference>
<dbReference type="RefSeq" id="WP_072086259.1">
    <property type="nucleotide sequence ID" value="NZ_CAWMMU010000012.1"/>
</dbReference>
<evidence type="ECO:0000256" key="6">
    <source>
        <dbReference type="ARBA" id="ARBA00022605"/>
    </source>
</evidence>
<keyword evidence="7" id="KW-0100">Branched-chain amino acid biosynthesis</keyword>
<feature type="domain" description="ACT" evidence="9">
    <location>
        <begin position="21"/>
        <end position="94"/>
    </location>
</feature>
<protein>
    <recommendedName>
        <fullName evidence="5">acetolactate synthase</fullName>
        <ecNumber evidence="5">2.2.1.6</ecNumber>
    </recommendedName>
</protein>
<dbReference type="GO" id="GO:1990610">
    <property type="term" value="F:acetolactate synthase regulator activity"/>
    <property type="evidence" value="ECO:0007669"/>
    <property type="project" value="InterPro"/>
</dbReference>
<evidence type="ECO:0000256" key="5">
    <source>
        <dbReference type="ARBA" id="ARBA00013145"/>
    </source>
</evidence>
<evidence type="ECO:0000313" key="13">
    <source>
        <dbReference type="Proteomes" id="UP000045840"/>
    </source>
</evidence>